<dbReference type="GO" id="GO:0045271">
    <property type="term" value="C:respiratory chain complex I"/>
    <property type="evidence" value="ECO:0007669"/>
    <property type="project" value="InterPro"/>
</dbReference>
<feature type="compositionally biased region" description="Acidic residues" evidence="12">
    <location>
        <begin position="91"/>
        <end position="101"/>
    </location>
</feature>
<evidence type="ECO:0000256" key="3">
    <source>
        <dbReference type="ARBA" id="ARBA00005923"/>
    </source>
</evidence>
<dbReference type="InterPro" id="IPR026627">
    <property type="entry name" value="NDUFB2_animal"/>
</dbReference>
<evidence type="ECO:0000256" key="4">
    <source>
        <dbReference type="ARBA" id="ARBA00011533"/>
    </source>
</evidence>
<keyword evidence="6" id="KW-0679">Respiratory chain</keyword>
<evidence type="ECO:0000313" key="13">
    <source>
        <dbReference type="EMBL" id="PNF22928.1"/>
    </source>
</evidence>
<dbReference type="Pfam" id="PF14813">
    <property type="entry name" value="NADH_B2"/>
    <property type="match status" value="1"/>
</dbReference>
<reference evidence="13 14" key="1">
    <citation type="submission" date="2017-12" db="EMBL/GenBank/DDBJ databases">
        <title>Hemimetabolous genomes reveal molecular basis of termite eusociality.</title>
        <authorList>
            <person name="Harrison M.C."/>
            <person name="Jongepier E."/>
            <person name="Robertson H.M."/>
            <person name="Arning N."/>
            <person name="Bitard-Feildel T."/>
            <person name="Chao H."/>
            <person name="Childers C.P."/>
            <person name="Dinh H."/>
            <person name="Doddapaneni H."/>
            <person name="Dugan S."/>
            <person name="Gowin J."/>
            <person name="Greiner C."/>
            <person name="Han Y."/>
            <person name="Hu H."/>
            <person name="Hughes D.S.T."/>
            <person name="Huylmans A.-K."/>
            <person name="Kemena C."/>
            <person name="Kremer L.P.M."/>
            <person name="Lee S.L."/>
            <person name="Lopez-Ezquerra A."/>
            <person name="Mallet L."/>
            <person name="Monroy-Kuhn J.M."/>
            <person name="Moser A."/>
            <person name="Murali S.C."/>
            <person name="Muzny D.M."/>
            <person name="Otani S."/>
            <person name="Piulachs M.-D."/>
            <person name="Poelchau M."/>
            <person name="Qu J."/>
            <person name="Schaub F."/>
            <person name="Wada-Katsumata A."/>
            <person name="Worley K.C."/>
            <person name="Xie Q."/>
            <person name="Ylla G."/>
            <person name="Poulsen M."/>
            <person name="Gibbs R.A."/>
            <person name="Schal C."/>
            <person name="Richards S."/>
            <person name="Belles X."/>
            <person name="Korb J."/>
            <person name="Bornberg-Bauer E."/>
        </authorList>
    </citation>
    <scope>NUCLEOTIDE SEQUENCE [LARGE SCALE GENOMIC DNA]</scope>
    <source>
        <tissue evidence="13">Whole body</tissue>
    </source>
</reference>
<dbReference type="EMBL" id="NEVH01019075">
    <property type="protein sequence ID" value="PNF22928.1"/>
    <property type="molecule type" value="Genomic_DNA"/>
</dbReference>
<keyword evidence="14" id="KW-1185">Reference proteome</keyword>
<keyword evidence="11" id="KW-0472">Membrane</keyword>
<evidence type="ECO:0000256" key="7">
    <source>
        <dbReference type="ARBA" id="ARBA00022792"/>
    </source>
</evidence>
<evidence type="ECO:0000256" key="8">
    <source>
        <dbReference type="ARBA" id="ARBA00022946"/>
    </source>
</evidence>
<comment type="function">
    <text evidence="1">Accessory subunit of the mitochondrial membrane respiratory chain NADH dehydrogenase (Complex I), that is believed not to be involved in catalysis. Complex I functions in the transfer of electrons from NADH to the respiratory chain. The immediate electron acceptor for the enzyme is believed to be ubiquinone.</text>
</comment>
<comment type="caution">
    <text evidence="13">The sequence shown here is derived from an EMBL/GenBank/DDBJ whole genome shotgun (WGS) entry which is preliminary data.</text>
</comment>
<protein>
    <submittedName>
        <fullName evidence="13">NADH dehydrogenase [ubiquinone] 1 beta subcomplex subunit 2, mitochondrial</fullName>
    </submittedName>
</protein>
<evidence type="ECO:0000256" key="9">
    <source>
        <dbReference type="ARBA" id="ARBA00022982"/>
    </source>
</evidence>
<dbReference type="Proteomes" id="UP000235965">
    <property type="component" value="Unassembled WGS sequence"/>
</dbReference>
<evidence type="ECO:0000256" key="11">
    <source>
        <dbReference type="ARBA" id="ARBA00023136"/>
    </source>
</evidence>
<evidence type="ECO:0000256" key="10">
    <source>
        <dbReference type="ARBA" id="ARBA00023128"/>
    </source>
</evidence>
<dbReference type="AlphaFoldDB" id="A0A2J7Q2X6"/>
<keyword evidence="7" id="KW-0999">Mitochondrion inner membrane</keyword>
<dbReference type="PANTHER" id="PTHR15223:SF1">
    <property type="entry name" value="NADH DEHYDROGENASE [UBIQUINONE] 1 BETA SUBCOMPLEX SUBUNIT 2, MITOCHONDRIAL"/>
    <property type="match status" value="1"/>
</dbReference>
<proteinExistence type="inferred from homology"/>
<dbReference type="OrthoDB" id="6241903at2759"/>
<organism evidence="13 14">
    <name type="scientific">Cryptotermes secundus</name>
    <dbReference type="NCBI Taxonomy" id="105785"/>
    <lineage>
        <taxon>Eukaryota</taxon>
        <taxon>Metazoa</taxon>
        <taxon>Ecdysozoa</taxon>
        <taxon>Arthropoda</taxon>
        <taxon>Hexapoda</taxon>
        <taxon>Insecta</taxon>
        <taxon>Pterygota</taxon>
        <taxon>Neoptera</taxon>
        <taxon>Polyneoptera</taxon>
        <taxon>Dictyoptera</taxon>
        <taxon>Blattodea</taxon>
        <taxon>Blattoidea</taxon>
        <taxon>Termitoidae</taxon>
        <taxon>Kalotermitidae</taxon>
        <taxon>Cryptotermitinae</taxon>
        <taxon>Cryptotermes</taxon>
    </lineage>
</organism>
<dbReference type="FunCoup" id="A0A2J7Q2X6">
    <property type="interactions" value="105"/>
</dbReference>
<evidence type="ECO:0000256" key="6">
    <source>
        <dbReference type="ARBA" id="ARBA00022660"/>
    </source>
</evidence>
<dbReference type="STRING" id="105785.A0A2J7Q2X6"/>
<feature type="region of interest" description="Disordered" evidence="12">
    <location>
        <begin position="80"/>
        <end position="101"/>
    </location>
</feature>
<keyword evidence="8" id="KW-0809">Transit peptide</keyword>
<keyword evidence="9" id="KW-0249">Electron transport</keyword>
<evidence type="ECO:0000256" key="12">
    <source>
        <dbReference type="SAM" id="MobiDB-lite"/>
    </source>
</evidence>
<comment type="similarity">
    <text evidence="3">Belongs to the complex I NDUFB2 subunit family.</text>
</comment>
<keyword evidence="10" id="KW-0496">Mitochondrion</keyword>
<gene>
    <name evidence="13" type="primary">NDUFB2</name>
    <name evidence="13" type="ORF">B7P43_G11670</name>
</gene>
<evidence type="ECO:0000256" key="5">
    <source>
        <dbReference type="ARBA" id="ARBA00022448"/>
    </source>
</evidence>
<comment type="subunit">
    <text evidence="4">Complex I is composed of 45 different subunits.</text>
</comment>
<dbReference type="GO" id="GO:0005743">
    <property type="term" value="C:mitochondrial inner membrane"/>
    <property type="evidence" value="ECO:0007669"/>
    <property type="project" value="UniProtKB-SubCell"/>
</dbReference>
<comment type="subcellular location">
    <subcellularLocation>
        <location evidence="2">Mitochondrion inner membrane</location>
        <topology evidence="2">Peripheral membrane protein</topology>
        <orientation evidence="2">Matrix side</orientation>
    </subcellularLocation>
</comment>
<accession>A0A2J7Q2X6</accession>
<evidence type="ECO:0000256" key="2">
    <source>
        <dbReference type="ARBA" id="ARBA00004443"/>
    </source>
</evidence>
<sequence length="101" mass="11916">MLVSRGAGPLRCIFTKLNQSNLRQGTQPIRKGHDAVWTYRQPVPPPPKYVRVLAECVGGYMWWWIFWHLWHEPEHITGEFEYPDPSKWTDEELGIPPDDEE</sequence>
<dbReference type="GO" id="GO:0032981">
    <property type="term" value="P:mitochondrial respiratory chain complex I assembly"/>
    <property type="evidence" value="ECO:0007669"/>
    <property type="project" value="TreeGrafter"/>
</dbReference>
<dbReference type="PANTHER" id="PTHR15223">
    <property type="entry name" value="NADH-UBIQUINONE OXIDOREDUCTASE AGGG SUBUNIT"/>
    <property type="match status" value="1"/>
</dbReference>
<name>A0A2J7Q2X6_9NEOP</name>
<keyword evidence="5" id="KW-0813">Transport</keyword>
<keyword evidence="13" id="KW-0830">Ubiquinone</keyword>
<evidence type="ECO:0000256" key="1">
    <source>
        <dbReference type="ARBA" id="ARBA00003195"/>
    </source>
</evidence>
<dbReference type="InParanoid" id="A0A2J7Q2X6"/>
<evidence type="ECO:0000313" key="14">
    <source>
        <dbReference type="Proteomes" id="UP000235965"/>
    </source>
</evidence>